<feature type="binding site" evidence="26">
    <location>
        <position position="589"/>
    </location>
    <ligand>
        <name>ATP</name>
        <dbReference type="ChEBI" id="CHEBI:30616"/>
    </ligand>
</feature>
<feature type="transmembrane region" description="Helical" evidence="28">
    <location>
        <begin position="21"/>
        <end position="36"/>
    </location>
</feature>
<feature type="active site" description="4-aspartylphosphate intermediate" evidence="25">
    <location>
        <position position="296"/>
    </location>
</feature>
<dbReference type="PROSITE" id="PS00154">
    <property type="entry name" value="ATPASE_E1_E2"/>
    <property type="match status" value="1"/>
</dbReference>
<evidence type="ECO:0000256" key="15">
    <source>
        <dbReference type="ARBA" id="ARBA00022967"/>
    </source>
</evidence>
<dbReference type="Proteomes" id="UP000694720">
    <property type="component" value="Unplaced"/>
</dbReference>
<comment type="catalytic activity">
    <reaction evidence="20 28">
        <text>ATP + H2O + phospholipidSide 1 = ADP + phosphate + phospholipidSide 2.</text>
        <dbReference type="EC" id="7.6.2.1"/>
    </reaction>
</comment>
<gene>
    <name evidence="32" type="primary">ATP11B</name>
</gene>
<feature type="binding site" evidence="26">
    <location>
        <position position="708"/>
    </location>
    <ligand>
        <name>ATP</name>
        <dbReference type="ChEBI" id="CHEBI:30616"/>
    </ligand>
</feature>
<keyword evidence="9 27" id="KW-0479">Metal-binding</keyword>
<dbReference type="Proteomes" id="UP000694727">
    <property type="component" value="Unplaced"/>
</dbReference>
<comment type="subcellular location">
    <subcellularLocation>
        <location evidence="4">Early endosome</location>
    </subcellularLocation>
    <subcellularLocation>
        <location evidence="3">Endoplasmic reticulum</location>
    </subcellularLocation>
    <subcellularLocation>
        <location evidence="5">Golgi apparatus</location>
        <location evidence="5">trans-Golgi network</location>
    </subcellularLocation>
    <subcellularLocation>
        <location evidence="28">Membrane</location>
        <topology evidence="28">Multi-pass membrane protein</topology>
    </subcellularLocation>
    <subcellularLocation>
        <location evidence="2">Recycling endosome membrane</location>
        <topology evidence="2">Multi-pass membrane protein</topology>
    </subcellularLocation>
</comment>
<feature type="binding site" evidence="26">
    <location>
        <position position="296"/>
    </location>
    <ligand>
        <name>ATP</name>
        <dbReference type="ChEBI" id="CHEBI:30616"/>
    </ligand>
</feature>
<feature type="binding site" evidence="26">
    <location>
        <position position="414"/>
    </location>
    <ligand>
        <name>ATP</name>
        <dbReference type="ChEBI" id="CHEBI:30616"/>
    </ligand>
</feature>
<dbReference type="Ensembl" id="ENSSSCT00035007212.1">
    <property type="protein sequence ID" value="ENSSSCP00035002480.1"/>
    <property type="gene ID" value="ENSSSCG00035005734.1"/>
</dbReference>
<dbReference type="SUPFAM" id="SSF81660">
    <property type="entry name" value="Metal cation-transporting ATPase, ATP-binding domain N"/>
    <property type="match status" value="1"/>
</dbReference>
<dbReference type="InterPro" id="IPR001757">
    <property type="entry name" value="P_typ_ATPase"/>
</dbReference>
<keyword evidence="8 28" id="KW-0812">Transmembrane</keyword>
<feature type="binding site" evidence="26">
    <location>
        <position position="455"/>
    </location>
    <ligand>
        <name>ATP</name>
        <dbReference type="ChEBI" id="CHEBI:30616"/>
    </ligand>
</feature>
<proteinExistence type="inferred from homology"/>
<keyword evidence="10 26" id="KW-0547">Nucleotide-binding</keyword>
<dbReference type="InterPro" id="IPR008250">
    <property type="entry name" value="ATPase_P-typ_transduc_dom_A_sf"/>
</dbReference>
<feature type="binding site" evidence="26">
    <location>
        <position position="677"/>
    </location>
    <ligand>
        <name>ATP</name>
        <dbReference type="ChEBI" id="CHEBI:30616"/>
    </ligand>
</feature>
<dbReference type="Pfam" id="PF16212">
    <property type="entry name" value="PhoLip_ATPase_C"/>
    <property type="match status" value="1"/>
</dbReference>
<dbReference type="GO" id="GO:0055038">
    <property type="term" value="C:recycling endosome membrane"/>
    <property type="evidence" value="ECO:0007669"/>
    <property type="project" value="UniProtKB-SubCell"/>
</dbReference>
<dbReference type="GO" id="GO:0000287">
    <property type="term" value="F:magnesium ion binding"/>
    <property type="evidence" value="ECO:0007669"/>
    <property type="project" value="UniProtKB-UniRule"/>
</dbReference>
<dbReference type="InterPro" id="IPR059000">
    <property type="entry name" value="ATPase_P-type_domA"/>
</dbReference>
<evidence type="ECO:0000256" key="7">
    <source>
        <dbReference type="ARBA" id="ARBA00022448"/>
    </source>
</evidence>
<evidence type="ECO:0000256" key="13">
    <source>
        <dbReference type="ARBA" id="ARBA00022840"/>
    </source>
</evidence>
<keyword evidence="12" id="KW-0256">Endoplasmic reticulum</keyword>
<feature type="binding site" evidence="26">
    <location>
        <position position="707"/>
    </location>
    <ligand>
        <name>ATP</name>
        <dbReference type="ChEBI" id="CHEBI:30616"/>
    </ligand>
</feature>
<dbReference type="PRINTS" id="PR00119">
    <property type="entry name" value="CATATPASE"/>
</dbReference>
<dbReference type="InterPro" id="IPR018303">
    <property type="entry name" value="ATPase_P-typ_P_site"/>
</dbReference>
<keyword evidence="14 27" id="KW-0460">Magnesium</keyword>
<feature type="binding site" evidence="26">
    <location>
        <position position="509"/>
    </location>
    <ligand>
        <name>ATP</name>
        <dbReference type="ChEBI" id="CHEBI:30616"/>
    </ligand>
</feature>
<evidence type="ECO:0000256" key="3">
    <source>
        <dbReference type="ARBA" id="ARBA00004240"/>
    </source>
</evidence>
<comment type="cofactor">
    <cofactor evidence="1 27">
        <name>Mg(2+)</name>
        <dbReference type="ChEBI" id="CHEBI:18420"/>
    </cofactor>
</comment>
<evidence type="ECO:0000256" key="8">
    <source>
        <dbReference type="ARBA" id="ARBA00022692"/>
    </source>
</evidence>
<dbReference type="SFLD" id="SFLDS00003">
    <property type="entry name" value="Haloacid_Dehalogenase"/>
    <property type="match status" value="1"/>
</dbReference>
<dbReference type="NCBIfam" id="TIGR01494">
    <property type="entry name" value="ATPase_P-type"/>
    <property type="match status" value="2"/>
</dbReference>
<dbReference type="InterPro" id="IPR023214">
    <property type="entry name" value="HAD_sf"/>
</dbReference>
<comment type="subunit">
    <text evidence="24">Component of a P4-ATPase flippase complex which consists of a catalytic alpha subunit ATP11B and an accessory beta subunit TMEM30A.</text>
</comment>
<keyword evidence="15 28" id="KW-1278">Translocase</keyword>
<dbReference type="Pfam" id="PF00122">
    <property type="entry name" value="E1-E2_ATPase"/>
    <property type="match status" value="1"/>
</dbReference>
<feature type="binding site" evidence="27">
    <location>
        <position position="298"/>
    </location>
    <ligand>
        <name>Mg(2+)</name>
        <dbReference type="ChEBI" id="CHEBI:18420"/>
    </ligand>
</feature>
<evidence type="ECO:0000259" key="30">
    <source>
        <dbReference type="Pfam" id="PF16209"/>
    </source>
</evidence>
<dbReference type="FunFam" id="3.40.1110.10:FF:000019">
    <property type="entry name" value="Phospholipid-transporting ATPase"/>
    <property type="match status" value="1"/>
</dbReference>
<dbReference type="GO" id="GO:0015914">
    <property type="term" value="P:phospholipid transport"/>
    <property type="evidence" value="ECO:0007669"/>
    <property type="project" value="InterPro"/>
</dbReference>
<dbReference type="Gene3D" id="3.40.1110.10">
    <property type="entry name" value="Calcium-transporting ATPase, cytoplasmic domain N"/>
    <property type="match status" value="1"/>
</dbReference>
<evidence type="ECO:0000256" key="1">
    <source>
        <dbReference type="ARBA" id="ARBA00001946"/>
    </source>
</evidence>
<evidence type="ECO:0000313" key="33">
    <source>
        <dbReference type="Proteomes" id="UP000694720"/>
    </source>
</evidence>
<feature type="binding site" evidence="27">
    <location>
        <position position="704"/>
    </location>
    <ligand>
        <name>Mg(2+)</name>
        <dbReference type="ChEBI" id="CHEBI:18420"/>
    </ligand>
</feature>
<comment type="catalytic activity">
    <reaction evidence="22">
        <text>a 1,2-diacyl-sn-glycero-3-phospho-L-serine(out) + ATP + H2O = a 1,2-diacyl-sn-glycero-3-phospho-L-serine(in) + ADP + phosphate + H(+)</text>
        <dbReference type="Rhea" id="RHEA:38567"/>
        <dbReference type="ChEBI" id="CHEBI:15377"/>
        <dbReference type="ChEBI" id="CHEBI:15378"/>
        <dbReference type="ChEBI" id="CHEBI:30616"/>
        <dbReference type="ChEBI" id="CHEBI:43474"/>
        <dbReference type="ChEBI" id="CHEBI:57262"/>
        <dbReference type="ChEBI" id="CHEBI:456216"/>
    </reaction>
    <physiologicalReaction direction="left-to-right" evidence="22">
        <dbReference type="Rhea" id="RHEA:38568"/>
    </physiologicalReaction>
</comment>
<dbReference type="GO" id="GO:0005524">
    <property type="term" value="F:ATP binding"/>
    <property type="evidence" value="ECO:0007669"/>
    <property type="project" value="UniProtKB-UniRule"/>
</dbReference>
<dbReference type="InterPro" id="IPR036412">
    <property type="entry name" value="HAD-like_sf"/>
</dbReference>
<dbReference type="PANTHER" id="PTHR24092">
    <property type="entry name" value="PROBABLE PHOSPHOLIPID-TRANSPORTING ATPASE"/>
    <property type="match status" value="1"/>
</dbReference>
<evidence type="ECO:0000259" key="29">
    <source>
        <dbReference type="Pfam" id="PF00122"/>
    </source>
</evidence>
<dbReference type="GO" id="GO:0016887">
    <property type="term" value="F:ATP hydrolysis activity"/>
    <property type="evidence" value="ECO:0007669"/>
    <property type="project" value="InterPro"/>
</dbReference>
<evidence type="ECO:0000256" key="20">
    <source>
        <dbReference type="ARBA" id="ARBA00034036"/>
    </source>
</evidence>
<feature type="binding site" evidence="26">
    <location>
        <position position="478"/>
    </location>
    <ligand>
        <name>ATP</name>
        <dbReference type="ChEBI" id="CHEBI:30616"/>
    </ligand>
</feature>
<sequence>MFQYTVWNFVPKNLFEQFRRVANFYFLIIFLVQLMIDTPTSPITSGLPLFFVITVTAIKQGYEDWLRHISDNEVNAAPVYVVRSGGLVKTRSRNIRVGDIVRVAKDEVFPADLVLLSSDRLDGSCHITTASLDGETNLKTHVAVPETAVLQTVANLDTLIAVIECQQPEADLYRFMGRMIITQQMEEIVRPLGPESLLLRGARLKNTKEIFGVAVYTGMETKMALNYKSKSQKRSAVEKSMNTFLIIYLIILISEAIISTILKYTWQAEEKWDEPWYNQKTEHQRNSSKVEYVFTDKTGTLTENEMQFRECSINGVKYQEMNGRLVSEGPTPDSLEGNSSYFSSISHLATSSSFRTSPENDTELIKEHDLFFKAVSLCHTVQISSVQTDGIGDGPWQSNFASSQLEYYASSPDEKALVEAAARFGIVFIGNSEETMEVKTLGKLERYKLLHILEFDSDRRRMSVIVQAPSGEKLLFAKGAESSILPQCIGGEIEKTRIHVDEFALKGLRTLCMAYRRFTSKEYEEIDRRLFEARTALQQREEKLADVFQFIEKDLILLGATAVEDKLQDKVRETIEALRMAGIKVWVLTGDKHETAVSVSLSCGHFHRTMNILELINQKSDSECAEKLRQLARRITEDHVIQHGLVVDGTSLSLALREHEKLFMEVCRNCSAVLCCRMAPLQKAKVIRLIKISPEKPITLAVGDGANDVSMIQEAHVGIGIMGKEGRQAARNSDYAIARFKFLSKLLFVHGHFYYIRIATLVQYFFYKNVCFITPQFLYQFYCLFSQQTLYDSVYLTLYNICFTSLPILIYSLLEQHIDPHVLQNKPTLYRDISKNRQLSMKTFLYWTILGFSHAFIFFFGSYFLIGKDTSLLGNGQMFGNWTFGTLVFTVMVITVTAKMALETHFWTWINHLVTWGSILFYFIFSLFYGGILWPFLGSQNMYFVFIELLSSGSAWFAIILMVVTCLFLDIVKKVFDRQLHPTNIEKAQLTETNSSIKCLDSMCCFSEGETACASVGRMLERVIGRCSPTHVSRSWSASDPFYTNDRSILTLSTMDSSTC</sequence>
<keyword evidence="7" id="KW-0813">Transport</keyword>
<evidence type="ECO:0000256" key="11">
    <source>
        <dbReference type="ARBA" id="ARBA00022753"/>
    </source>
</evidence>
<keyword evidence="13 26" id="KW-0067">ATP-binding</keyword>
<feature type="domain" description="P-type ATPase C-terminal" evidence="31">
    <location>
        <begin position="730"/>
        <end position="983"/>
    </location>
</feature>
<dbReference type="FunFam" id="2.70.150.10:FF:000013">
    <property type="entry name" value="Phospholipid-transporting ATPase"/>
    <property type="match status" value="1"/>
</dbReference>
<evidence type="ECO:0000256" key="5">
    <source>
        <dbReference type="ARBA" id="ARBA00004601"/>
    </source>
</evidence>
<evidence type="ECO:0000256" key="22">
    <source>
        <dbReference type="ARBA" id="ARBA00051303"/>
    </source>
</evidence>
<dbReference type="SUPFAM" id="SSF56784">
    <property type="entry name" value="HAD-like"/>
    <property type="match status" value="1"/>
</dbReference>
<dbReference type="Ensembl" id="ENSSSCT00025001966.1">
    <property type="protein sequence ID" value="ENSSSCP00025000626.1"/>
    <property type="gene ID" value="ENSSSCG00025001445.1"/>
</dbReference>
<comment type="caution">
    <text evidence="28">Lacks conserved residue(s) required for the propagation of feature annotation.</text>
</comment>
<dbReference type="InterPro" id="IPR044492">
    <property type="entry name" value="P_typ_ATPase_HD_dom"/>
</dbReference>
<keyword evidence="11" id="KW-0967">Endosome</keyword>
<feature type="binding site" evidence="26">
    <location>
        <position position="683"/>
    </location>
    <ligand>
        <name>ATP</name>
        <dbReference type="ChEBI" id="CHEBI:30616"/>
    </ligand>
</feature>
<dbReference type="GO" id="GO:0005783">
    <property type="term" value="C:endoplasmic reticulum"/>
    <property type="evidence" value="ECO:0007669"/>
    <property type="project" value="UniProtKB-SubCell"/>
</dbReference>
<comment type="catalytic activity">
    <reaction evidence="21">
        <text>a 1,2-diacyl-sn-glycero-3-phosphoethanolamine(out) + ATP + H2O = a 1,2-diacyl-sn-glycero-3-phosphoethanolamine(in) + ADP + phosphate + H(+)</text>
        <dbReference type="Rhea" id="RHEA:66132"/>
        <dbReference type="ChEBI" id="CHEBI:15377"/>
        <dbReference type="ChEBI" id="CHEBI:15378"/>
        <dbReference type="ChEBI" id="CHEBI:30616"/>
        <dbReference type="ChEBI" id="CHEBI:43474"/>
        <dbReference type="ChEBI" id="CHEBI:64612"/>
        <dbReference type="ChEBI" id="CHEBI:456216"/>
    </reaction>
    <physiologicalReaction direction="left-to-right" evidence="21">
        <dbReference type="Rhea" id="RHEA:66133"/>
    </physiologicalReaction>
</comment>
<organism evidence="32 33">
    <name type="scientific">Sus scrofa</name>
    <name type="common">Pig</name>
    <dbReference type="NCBI Taxonomy" id="9823"/>
    <lineage>
        <taxon>Eukaryota</taxon>
        <taxon>Metazoa</taxon>
        <taxon>Chordata</taxon>
        <taxon>Craniata</taxon>
        <taxon>Vertebrata</taxon>
        <taxon>Euteleostomi</taxon>
        <taxon>Mammalia</taxon>
        <taxon>Eutheria</taxon>
        <taxon>Laurasiatheria</taxon>
        <taxon>Artiodactyla</taxon>
        <taxon>Suina</taxon>
        <taxon>Suidae</taxon>
        <taxon>Sus</taxon>
    </lineage>
</organism>
<dbReference type="GO" id="GO:0005769">
    <property type="term" value="C:early endosome"/>
    <property type="evidence" value="ECO:0007669"/>
    <property type="project" value="UniProtKB-SubCell"/>
</dbReference>
<dbReference type="NCBIfam" id="TIGR01652">
    <property type="entry name" value="ATPase-Plipid"/>
    <property type="match status" value="1"/>
</dbReference>
<dbReference type="InterPro" id="IPR023299">
    <property type="entry name" value="ATPase_P-typ_cyto_dom_N"/>
</dbReference>
<evidence type="ECO:0000256" key="26">
    <source>
        <dbReference type="PIRSR" id="PIRSR606539-2"/>
    </source>
</evidence>
<feature type="transmembrane region" description="Helical" evidence="28">
    <location>
        <begin position="844"/>
        <end position="866"/>
    </location>
</feature>
<feature type="domain" description="P-type ATPase N-terminal" evidence="30">
    <location>
        <begin position="3"/>
        <end position="45"/>
    </location>
</feature>
<evidence type="ECO:0000256" key="16">
    <source>
        <dbReference type="ARBA" id="ARBA00022989"/>
    </source>
</evidence>
<dbReference type="Gene3D" id="2.70.150.10">
    <property type="entry name" value="Calcium-transporting ATPase, cytoplasmic transduction domain A"/>
    <property type="match status" value="1"/>
</dbReference>
<evidence type="ECO:0000256" key="23">
    <source>
        <dbReference type="ARBA" id="ARBA00056135"/>
    </source>
</evidence>
<evidence type="ECO:0000256" key="28">
    <source>
        <dbReference type="RuleBase" id="RU362033"/>
    </source>
</evidence>
<dbReference type="InterPro" id="IPR023298">
    <property type="entry name" value="ATPase_P-typ_TM_dom_sf"/>
</dbReference>
<evidence type="ECO:0000256" key="9">
    <source>
        <dbReference type="ARBA" id="ARBA00022723"/>
    </source>
</evidence>
<comment type="function">
    <text evidence="23">Catalytic component of a P4-ATPase flippase complex which catalyzes the hydrolysis of ATP coupled to the transport of aminophospholipids, phosphatidylserines (PS) and phosphatidylethanolamines (PE), from the outer to the inner leaflet of intracellular membranes. May contribute to the maintenance of membrane lipid asymmetry in endosome compartment.</text>
</comment>
<dbReference type="InterPro" id="IPR032631">
    <property type="entry name" value="P-type_ATPase_N"/>
</dbReference>
<feature type="transmembrane region" description="Helical" evidence="28">
    <location>
        <begin position="878"/>
        <end position="901"/>
    </location>
</feature>
<dbReference type="FunFam" id="3.40.50.1000:FF:000034">
    <property type="entry name" value="Phospholipid-transporting ATPase"/>
    <property type="match status" value="1"/>
</dbReference>
<evidence type="ECO:0000256" key="18">
    <source>
        <dbReference type="ARBA" id="ARBA00023055"/>
    </source>
</evidence>
<feature type="transmembrane region" description="Helical" evidence="28">
    <location>
        <begin position="913"/>
        <end position="937"/>
    </location>
</feature>
<feature type="binding site" evidence="27">
    <location>
        <position position="296"/>
    </location>
    <ligand>
        <name>Mg(2+)</name>
        <dbReference type="ChEBI" id="CHEBI:18420"/>
    </ligand>
</feature>
<evidence type="ECO:0000313" key="32">
    <source>
        <dbReference type="Ensembl" id="ENSSSCP00035002480.1"/>
    </source>
</evidence>
<dbReference type="SUPFAM" id="SSF81653">
    <property type="entry name" value="Calcium ATPase, transduction domain A"/>
    <property type="match status" value="1"/>
</dbReference>
<dbReference type="AlphaFoldDB" id="A0A8D0YM39"/>
<dbReference type="SFLD" id="SFLDF00027">
    <property type="entry name" value="p-type_atpase"/>
    <property type="match status" value="1"/>
</dbReference>
<dbReference type="InterPro" id="IPR006539">
    <property type="entry name" value="P-type_ATPase_IV"/>
</dbReference>
<feature type="binding site" evidence="26">
    <location>
        <position position="591"/>
    </location>
    <ligand>
        <name>ATP</name>
        <dbReference type="ChEBI" id="CHEBI:30616"/>
    </ligand>
</feature>
<dbReference type="CDD" id="cd02073">
    <property type="entry name" value="P-type_ATPase_APLT_Dnf-like"/>
    <property type="match status" value="1"/>
</dbReference>
<feature type="binding site" evidence="26">
    <location>
        <position position="297"/>
    </location>
    <ligand>
        <name>ATP</name>
        <dbReference type="ChEBI" id="CHEBI:30616"/>
    </ligand>
</feature>
<evidence type="ECO:0000256" key="12">
    <source>
        <dbReference type="ARBA" id="ARBA00022824"/>
    </source>
</evidence>
<dbReference type="Pfam" id="PF16209">
    <property type="entry name" value="PhoLip_ATPase_N"/>
    <property type="match status" value="1"/>
</dbReference>
<keyword evidence="19 28" id="KW-0472">Membrane</keyword>
<dbReference type="GO" id="GO:0140326">
    <property type="term" value="F:ATPase-coupled intramembrane lipid transporter activity"/>
    <property type="evidence" value="ECO:0007669"/>
    <property type="project" value="UniProtKB-EC"/>
</dbReference>
<comment type="similarity">
    <text evidence="6 28">Belongs to the cation transport ATPase (P-type) (TC 3.A.3) family. Type IV subfamily.</text>
</comment>
<evidence type="ECO:0000256" key="17">
    <source>
        <dbReference type="ARBA" id="ARBA00023034"/>
    </source>
</evidence>
<reference evidence="32" key="1">
    <citation type="submission" date="2025-05" db="UniProtKB">
        <authorList>
            <consortium name="Ensembl"/>
        </authorList>
    </citation>
    <scope>IDENTIFICATION</scope>
</reference>
<name>A0A8D0YM39_PIG</name>
<dbReference type="EC" id="7.6.2.1" evidence="28"/>
<evidence type="ECO:0000256" key="2">
    <source>
        <dbReference type="ARBA" id="ARBA00004195"/>
    </source>
</evidence>
<evidence type="ECO:0000259" key="31">
    <source>
        <dbReference type="Pfam" id="PF16212"/>
    </source>
</evidence>
<evidence type="ECO:0000256" key="10">
    <source>
        <dbReference type="ARBA" id="ARBA00022741"/>
    </source>
</evidence>
<feature type="transmembrane region" description="Helical" evidence="28">
    <location>
        <begin position="943"/>
        <end position="969"/>
    </location>
</feature>
<dbReference type="SUPFAM" id="SSF81665">
    <property type="entry name" value="Calcium ATPase, transmembrane domain M"/>
    <property type="match status" value="1"/>
</dbReference>
<accession>A0A8D0YM39</accession>
<evidence type="ECO:0000256" key="24">
    <source>
        <dbReference type="ARBA" id="ARBA00064971"/>
    </source>
</evidence>
<feature type="binding site" evidence="27">
    <location>
        <position position="708"/>
    </location>
    <ligand>
        <name>Mg(2+)</name>
        <dbReference type="ChEBI" id="CHEBI:18420"/>
    </ligand>
</feature>
<keyword evidence="17" id="KW-0333">Golgi apparatus</keyword>
<keyword evidence="18" id="KW-0445">Lipid transport</keyword>
<feature type="domain" description="P-type ATPase A" evidence="29">
    <location>
        <begin position="76"/>
        <end position="191"/>
    </location>
</feature>
<dbReference type="GO" id="GO:0005794">
    <property type="term" value="C:Golgi apparatus"/>
    <property type="evidence" value="ECO:0007669"/>
    <property type="project" value="UniProtKB-SubCell"/>
</dbReference>
<dbReference type="Pfam" id="PF13246">
    <property type="entry name" value="Cation_ATPase"/>
    <property type="match status" value="1"/>
</dbReference>
<dbReference type="SFLD" id="SFLDG00002">
    <property type="entry name" value="C1.7:_P-type_atpase_like"/>
    <property type="match status" value="1"/>
</dbReference>
<evidence type="ECO:0000256" key="25">
    <source>
        <dbReference type="PIRSR" id="PIRSR606539-1"/>
    </source>
</evidence>
<dbReference type="Gene3D" id="3.40.50.1000">
    <property type="entry name" value="HAD superfamily/HAD-like"/>
    <property type="match status" value="1"/>
</dbReference>
<protein>
    <recommendedName>
        <fullName evidence="28">Phospholipid-transporting ATPase</fullName>
        <ecNumber evidence="28">7.6.2.1</ecNumber>
    </recommendedName>
</protein>
<feature type="binding site" evidence="26">
    <location>
        <position position="590"/>
    </location>
    <ligand>
        <name>ATP</name>
        <dbReference type="ChEBI" id="CHEBI:30616"/>
    </ligand>
</feature>
<evidence type="ECO:0000256" key="4">
    <source>
        <dbReference type="ARBA" id="ARBA00004412"/>
    </source>
</evidence>
<dbReference type="InterPro" id="IPR032630">
    <property type="entry name" value="P_typ_ATPase_c"/>
</dbReference>
<evidence type="ECO:0000256" key="21">
    <source>
        <dbReference type="ARBA" id="ARBA00049128"/>
    </source>
</evidence>
<evidence type="ECO:0000256" key="6">
    <source>
        <dbReference type="ARBA" id="ARBA00008109"/>
    </source>
</evidence>
<dbReference type="PANTHER" id="PTHR24092:SF57">
    <property type="entry name" value="PHOSPHOLIPID-TRANSPORTING ATPASE IF"/>
    <property type="match status" value="1"/>
</dbReference>
<evidence type="ECO:0000256" key="19">
    <source>
        <dbReference type="ARBA" id="ARBA00023136"/>
    </source>
</evidence>
<keyword evidence="16 28" id="KW-1133">Transmembrane helix</keyword>
<feature type="binding site" evidence="26">
    <location>
        <position position="298"/>
    </location>
    <ligand>
        <name>ATP</name>
        <dbReference type="ChEBI" id="CHEBI:30616"/>
    </ligand>
</feature>
<evidence type="ECO:0000256" key="14">
    <source>
        <dbReference type="ARBA" id="ARBA00022842"/>
    </source>
</evidence>
<evidence type="ECO:0000256" key="27">
    <source>
        <dbReference type="PIRSR" id="PIRSR606539-3"/>
    </source>
</evidence>